<dbReference type="GO" id="GO:0007094">
    <property type="term" value="P:mitotic spindle assembly checkpoint signaling"/>
    <property type="evidence" value="ECO:0007669"/>
    <property type="project" value="TreeGrafter"/>
</dbReference>
<proteinExistence type="predicted"/>
<gene>
    <name evidence="5" type="primary">ZW10</name>
    <name evidence="5" type="ORF">PHYPSEUDO_001230</name>
</gene>
<feature type="domain" description="ZW10 C-terminal helical" evidence="4">
    <location>
        <begin position="811"/>
        <end position="947"/>
    </location>
</feature>
<evidence type="ECO:0000259" key="2">
    <source>
        <dbReference type="Pfam" id="PF20665"/>
    </source>
</evidence>
<dbReference type="AlphaFoldDB" id="A0A8T1VZH5"/>
<dbReference type="InterPro" id="IPR048344">
    <property type="entry name" value="Zw10_middle"/>
</dbReference>
<evidence type="ECO:0000313" key="6">
    <source>
        <dbReference type="Proteomes" id="UP000694044"/>
    </source>
</evidence>
<feature type="region of interest" description="Disordered" evidence="1">
    <location>
        <begin position="622"/>
        <end position="648"/>
    </location>
</feature>
<evidence type="ECO:0000256" key="1">
    <source>
        <dbReference type="SAM" id="MobiDB-lite"/>
    </source>
</evidence>
<organism evidence="5 6">
    <name type="scientific">Phytophthora pseudosyringae</name>
    <dbReference type="NCBI Taxonomy" id="221518"/>
    <lineage>
        <taxon>Eukaryota</taxon>
        <taxon>Sar</taxon>
        <taxon>Stramenopiles</taxon>
        <taxon>Oomycota</taxon>
        <taxon>Peronosporomycetes</taxon>
        <taxon>Peronosporales</taxon>
        <taxon>Peronosporaceae</taxon>
        <taxon>Phytophthora</taxon>
    </lineage>
</organism>
<dbReference type="GO" id="GO:0005737">
    <property type="term" value="C:cytoplasm"/>
    <property type="evidence" value="ECO:0007669"/>
    <property type="project" value="GOC"/>
</dbReference>
<evidence type="ECO:0000259" key="3">
    <source>
        <dbReference type="Pfam" id="PF20666"/>
    </source>
</evidence>
<keyword evidence="6" id="KW-1185">Reference proteome</keyword>
<evidence type="ECO:0000259" key="4">
    <source>
        <dbReference type="Pfam" id="PF22766"/>
    </source>
</evidence>
<dbReference type="GO" id="GO:1990423">
    <property type="term" value="C:RZZ complex"/>
    <property type="evidence" value="ECO:0007669"/>
    <property type="project" value="TreeGrafter"/>
</dbReference>
<reference evidence="5" key="1">
    <citation type="submission" date="2021-02" db="EMBL/GenBank/DDBJ databases">
        <authorList>
            <person name="Palmer J.M."/>
        </authorList>
    </citation>
    <scope>NUCLEOTIDE SEQUENCE</scope>
    <source>
        <strain evidence="5">SCRP734</strain>
    </source>
</reference>
<dbReference type="InterPro" id="IPR055148">
    <property type="entry name" value="ZW10_C_2"/>
</dbReference>
<dbReference type="PANTHER" id="PTHR12205">
    <property type="entry name" value="CENTROMERE/KINETOCHORE PROTEIN ZW10"/>
    <property type="match status" value="1"/>
</dbReference>
<feature type="domain" description="Centromere/kinetochore protein zw10 middle" evidence="2">
    <location>
        <begin position="419"/>
        <end position="603"/>
    </location>
</feature>
<dbReference type="OrthoDB" id="534815at2759"/>
<comment type="caution">
    <text evidence="5">The sequence shown here is derived from an EMBL/GenBank/DDBJ whole genome shotgun (WGS) entry which is preliminary data.</text>
</comment>
<dbReference type="Pfam" id="PF22766">
    <property type="entry name" value="ZW10_C2"/>
    <property type="match status" value="1"/>
</dbReference>
<sequence>MPPFMSLSSVWRTVKTTSKCSWRSIPYDADGCLITKEQEVAHTEAVMAVAGQLFVYTTNTGNVLAIGVGIVDLTYRQLRPVEAPNAPTRNAAVAARDESESDSDGENFIIWGGVDNGPPAPTEPTYIVRQIWARRQINQAFYLVQWEGNVELTWESPHNLPWQLMASTRFQALSSRLPTHSISPLCRKLEETHGEIVQVRGEVVEALRSFYASSSAISADEAVKIAAKWGASHAFPMAGDDADASDLQEKMRRLNVALLDAVDRLQLDESGEMAPEAQLLLSFTQRERLKKQVQQSKTMLTLIEQLTEMDRLLGDVDEAIDQQRFVAAAEGVAEVERLVHELAEAEKGEGGDVDDRKIIRVVKLQLLGKNNRLLNQLTRYFACTAVWKDNALKMAAGFSENAFEPTNVSMEERRGDFWKACEVLGILTPKLKDIAKAVSRHLIKPMLQMPRGSLMQMRDDSGATLKIVSQNVNGEAVSVKSDLADVQDKCANVVGVLQFVHAELFAGNAELMNQLGDYMWKIPGNLEAQLMNLLQDKIPQDAAALDAYREALVTAVTSLENTLVAIGFSACSNSQLRGFVDQLNQLHSKKRRQVILTNGRELMRQGYHDSVKIKGASEKCSLNASTDSGKKGKGGKGGAGSSASPINSSMDEAESSCFQVPDYRVTVCAHEVVELAHQTLVEACTSGASSANLLFQTARDLFFLFRTIVPTLYEDDIANDPRTCMLYHNDCLYITYHMLVIGHLYKHRLPAPLNQTATMVDMVPSFRDAGERALTSYTAAQMEDVVSGMKALPSLGALDSAYDTERVENFLKSALYKLNGMSSSWIEGLPLAVYNRVMSKMLEPLVKNFVDGVLTQTKISENTGAHLHHLLSLLVESETLFTSPAQAAKYVPSIERLSKLTAILMDPLASVHDKFSSGNLSAFSSKELAVLVRSLFRESPEKKTFLHELLSA</sequence>
<evidence type="ECO:0000313" key="5">
    <source>
        <dbReference type="EMBL" id="KAG7385668.1"/>
    </source>
</evidence>
<dbReference type="Proteomes" id="UP000694044">
    <property type="component" value="Unassembled WGS sequence"/>
</dbReference>
<name>A0A8T1VZH5_9STRA</name>
<dbReference type="PANTHER" id="PTHR12205:SF0">
    <property type="entry name" value="CENTROMERE_KINETOCHORE PROTEIN ZW10 HOMOLOG"/>
    <property type="match status" value="1"/>
</dbReference>
<dbReference type="EMBL" id="JAGDFM010000117">
    <property type="protein sequence ID" value="KAG7385668.1"/>
    <property type="molecule type" value="Genomic_DNA"/>
</dbReference>
<feature type="domain" description="Centromere/kinetochore protein zw10 C-terminal" evidence="3">
    <location>
        <begin position="658"/>
        <end position="781"/>
    </location>
</feature>
<dbReference type="Pfam" id="PF20665">
    <property type="entry name" value="Zw10_middle"/>
    <property type="match status" value="1"/>
</dbReference>
<dbReference type="InterPro" id="IPR048343">
    <property type="entry name" value="ZW10_C"/>
</dbReference>
<accession>A0A8T1VZH5</accession>
<dbReference type="Pfam" id="PF20666">
    <property type="entry name" value="ZW10_C"/>
    <property type="match status" value="1"/>
</dbReference>
<dbReference type="GO" id="GO:0006888">
    <property type="term" value="P:endoplasmic reticulum to Golgi vesicle-mediated transport"/>
    <property type="evidence" value="ECO:0007669"/>
    <property type="project" value="TreeGrafter"/>
</dbReference>
<protein>
    <submittedName>
        <fullName evidence="5">Centromere/kinetochore protein zw10</fullName>
    </submittedName>
</protein>